<dbReference type="EMBL" id="UYSU01040362">
    <property type="protein sequence ID" value="VDM02236.1"/>
    <property type="molecule type" value="Genomic_DNA"/>
</dbReference>
<reference evidence="1 2" key="2">
    <citation type="submission" date="2018-11" db="EMBL/GenBank/DDBJ databases">
        <authorList>
            <consortium name="Pathogen Informatics"/>
        </authorList>
    </citation>
    <scope>NUCLEOTIDE SEQUENCE [LARGE SCALE GENOMIC DNA]</scope>
    <source>
        <strain evidence="1 2">NST_G2</strain>
    </source>
</reference>
<gene>
    <name evidence="1" type="ORF">SSLN_LOCUS15850</name>
</gene>
<proteinExistence type="predicted"/>
<sequence length="253" mass="27563">MASDSYSVTLLREGSEEVLPDGNIKRRCNTVLVSGPSGHMIVNPGSAWDGPDLIESLKKHGIDSPSKIKYVVCTDGRAAHVGCLNLFVDAEMMIVGHDIQKGQDVFVEHSFSDATVPFEIDEHLSVVGTPGTMDQQVTVLVKGLITPHASMSDPAPSEPSCVAITGSIFADAADASKTGFFDAHSMKPDFMGDKESYLSVWRRSRDRLLAIADWIFPAFGRPFKVGSHFHVFNLLVPFFADIDLLTDTFAYVN</sequence>
<dbReference type="PANTHER" id="PTHR23200">
    <property type="entry name" value="METALLO-BETA-LACTAMASE DOMAIN-CONTAINING PROTEIN 1"/>
    <property type="match status" value="1"/>
</dbReference>
<dbReference type="WBParaSite" id="SSLN_0001645401-mRNA-1">
    <property type="protein sequence ID" value="SSLN_0001645401-mRNA-1"/>
    <property type="gene ID" value="SSLN_0001645401"/>
</dbReference>
<dbReference type="Gene3D" id="3.60.15.10">
    <property type="entry name" value="Ribonuclease Z/Hydroxyacylglutathione hydrolase-like"/>
    <property type="match status" value="1"/>
</dbReference>
<evidence type="ECO:0000313" key="3">
    <source>
        <dbReference type="WBParaSite" id="SSLN_0001645401-mRNA-1"/>
    </source>
</evidence>
<dbReference type="InterPro" id="IPR039344">
    <property type="entry name" value="MBLAC1"/>
</dbReference>
<dbReference type="AlphaFoldDB" id="A0A183THA3"/>
<organism evidence="3">
    <name type="scientific">Schistocephalus solidus</name>
    <name type="common">Tapeworm</name>
    <dbReference type="NCBI Taxonomy" id="70667"/>
    <lineage>
        <taxon>Eukaryota</taxon>
        <taxon>Metazoa</taxon>
        <taxon>Spiralia</taxon>
        <taxon>Lophotrochozoa</taxon>
        <taxon>Platyhelminthes</taxon>
        <taxon>Cestoda</taxon>
        <taxon>Eucestoda</taxon>
        <taxon>Diphyllobothriidea</taxon>
        <taxon>Diphyllobothriidae</taxon>
        <taxon>Schistocephalus</taxon>
    </lineage>
</organism>
<dbReference type="PANTHER" id="PTHR23200:SF48">
    <property type="entry name" value="METALLO-BETA-LACTAMASE DOMAIN-CONTAINING PROTEIN 1"/>
    <property type="match status" value="1"/>
</dbReference>
<dbReference type="OrthoDB" id="10250730at2759"/>
<evidence type="ECO:0000313" key="2">
    <source>
        <dbReference type="Proteomes" id="UP000275846"/>
    </source>
</evidence>
<protein>
    <submittedName>
        <fullName evidence="3">Lactamase_B domain-containing protein</fullName>
    </submittedName>
</protein>
<dbReference type="SUPFAM" id="SSF56281">
    <property type="entry name" value="Metallo-hydrolase/oxidoreductase"/>
    <property type="match status" value="1"/>
</dbReference>
<reference evidence="3" key="1">
    <citation type="submission" date="2016-06" db="UniProtKB">
        <authorList>
            <consortium name="WormBaseParasite"/>
        </authorList>
    </citation>
    <scope>IDENTIFICATION</scope>
</reference>
<name>A0A183THA3_SCHSO</name>
<keyword evidence="2" id="KW-1185">Reference proteome</keyword>
<dbReference type="Proteomes" id="UP000275846">
    <property type="component" value="Unassembled WGS sequence"/>
</dbReference>
<evidence type="ECO:0000313" key="1">
    <source>
        <dbReference type="EMBL" id="VDM02236.1"/>
    </source>
</evidence>
<dbReference type="InterPro" id="IPR036866">
    <property type="entry name" value="RibonucZ/Hydroxyglut_hydro"/>
</dbReference>
<accession>A0A183THA3</accession>